<evidence type="ECO:0000313" key="2">
    <source>
        <dbReference type="Proteomes" id="UP000499080"/>
    </source>
</evidence>
<dbReference type="SUPFAM" id="SSF53098">
    <property type="entry name" value="Ribonuclease H-like"/>
    <property type="match status" value="1"/>
</dbReference>
<dbReference type="InterPro" id="IPR036397">
    <property type="entry name" value="RNaseH_sf"/>
</dbReference>
<evidence type="ECO:0000313" key="1">
    <source>
        <dbReference type="EMBL" id="GBM97536.1"/>
    </source>
</evidence>
<dbReference type="Proteomes" id="UP000499080">
    <property type="component" value="Unassembled WGS sequence"/>
</dbReference>
<keyword evidence="2" id="KW-1185">Reference proteome</keyword>
<dbReference type="EMBL" id="BGPR01004244">
    <property type="protein sequence ID" value="GBM97536.1"/>
    <property type="molecule type" value="Genomic_DNA"/>
</dbReference>
<name>A0A4Y2K7L4_ARAVE</name>
<evidence type="ECO:0008006" key="3">
    <source>
        <dbReference type="Google" id="ProtNLM"/>
    </source>
</evidence>
<reference evidence="1 2" key="1">
    <citation type="journal article" date="2019" name="Sci. Rep.">
        <title>Orb-weaving spider Araneus ventricosus genome elucidates the spidroin gene catalogue.</title>
        <authorList>
            <person name="Kono N."/>
            <person name="Nakamura H."/>
            <person name="Ohtoshi R."/>
            <person name="Moran D.A.P."/>
            <person name="Shinohara A."/>
            <person name="Yoshida Y."/>
            <person name="Fujiwara M."/>
            <person name="Mori M."/>
            <person name="Tomita M."/>
            <person name="Arakawa K."/>
        </authorList>
    </citation>
    <scope>NUCLEOTIDE SEQUENCE [LARGE SCALE GENOMIC DNA]</scope>
</reference>
<accession>A0A4Y2K7L4</accession>
<dbReference type="AlphaFoldDB" id="A0A4Y2K7L4"/>
<dbReference type="GO" id="GO:0003676">
    <property type="term" value="F:nucleic acid binding"/>
    <property type="evidence" value="ECO:0007669"/>
    <property type="project" value="InterPro"/>
</dbReference>
<protein>
    <recommendedName>
        <fullName evidence="3">Integrase catalytic domain-containing protein</fullName>
    </recommendedName>
</protein>
<sequence>MANRTSAGVLRKFGEGCQSSGVVFTFQLRSSMIVEFTSMLGTRKIKTTPYHPISNGIVGRSHRHLKSIIKAQENDKWSELIPVILLGIRTAVKEDL</sequence>
<proteinExistence type="predicted"/>
<dbReference type="OrthoDB" id="6428550at2759"/>
<gene>
    <name evidence="1" type="ORF">AVEN_197373_1</name>
</gene>
<comment type="caution">
    <text evidence="1">The sequence shown here is derived from an EMBL/GenBank/DDBJ whole genome shotgun (WGS) entry which is preliminary data.</text>
</comment>
<organism evidence="1 2">
    <name type="scientific">Araneus ventricosus</name>
    <name type="common">Orbweaver spider</name>
    <name type="synonym">Epeira ventricosa</name>
    <dbReference type="NCBI Taxonomy" id="182803"/>
    <lineage>
        <taxon>Eukaryota</taxon>
        <taxon>Metazoa</taxon>
        <taxon>Ecdysozoa</taxon>
        <taxon>Arthropoda</taxon>
        <taxon>Chelicerata</taxon>
        <taxon>Arachnida</taxon>
        <taxon>Araneae</taxon>
        <taxon>Araneomorphae</taxon>
        <taxon>Entelegynae</taxon>
        <taxon>Araneoidea</taxon>
        <taxon>Araneidae</taxon>
        <taxon>Araneus</taxon>
    </lineage>
</organism>
<dbReference type="PANTHER" id="PTHR38681">
    <property type="entry name" value="RETROVIRUS-RELATED POL POLYPROTEIN FROM TRANSPOSON 412-LIKE PROTEIN-RELATED"/>
    <property type="match status" value="1"/>
</dbReference>
<dbReference type="InterPro" id="IPR012337">
    <property type="entry name" value="RNaseH-like_sf"/>
</dbReference>
<dbReference type="PANTHER" id="PTHR38681:SF1">
    <property type="entry name" value="RETROVIRUS-RELATED POL POLYPROTEIN FROM TRANSPOSON 412-LIKE PROTEIN"/>
    <property type="match status" value="1"/>
</dbReference>
<dbReference type="Gene3D" id="3.30.420.10">
    <property type="entry name" value="Ribonuclease H-like superfamily/Ribonuclease H"/>
    <property type="match status" value="1"/>
</dbReference>